<protein>
    <submittedName>
        <fullName evidence="2">Uncharacterized protein</fullName>
    </submittedName>
</protein>
<feature type="compositionally biased region" description="Basic and acidic residues" evidence="1">
    <location>
        <begin position="209"/>
        <end position="224"/>
    </location>
</feature>
<reference evidence="2 3" key="1">
    <citation type="submission" date="2020-07" db="EMBL/GenBank/DDBJ databases">
        <title>Comparative genomics of pyrophilous fungi reveals a link between fire events and developmental genes.</title>
        <authorList>
            <consortium name="DOE Joint Genome Institute"/>
            <person name="Steindorff A.S."/>
            <person name="Carver A."/>
            <person name="Calhoun S."/>
            <person name="Stillman K."/>
            <person name="Liu H."/>
            <person name="Lipzen A."/>
            <person name="Pangilinan J."/>
            <person name="Labutti K."/>
            <person name="Bruns T.D."/>
            <person name="Grigoriev I.V."/>
        </authorList>
    </citation>
    <scope>NUCLEOTIDE SEQUENCE [LARGE SCALE GENOMIC DNA]</scope>
    <source>
        <strain evidence="2 3">CBS 144469</strain>
    </source>
</reference>
<feature type="compositionally biased region" description="Low complexity" evidence="1">
    <location>
        <begin position="50"/>
        <end position="63"/>
    </location>
</feature>
<name>A0A8H6HDA9_9AGAR</name>
<feature type="compositionally biased region" description="Basic and acidic residues" evidence="1">
    <location>
        <begin position="327"/>
        <end position="343"/>
    </location>
</feature>
<gene>
    <name evidence="2" type="ORF">DFP72DRAFT_930330</name>
</gene>
<evidence type="ECO:0000313" key="2">
    <source>
        <dbReference type="EMBL" id="KAF6744042.1"/>
    </source>
</evidence>
<keyword evidence="3" id="KW-1185">Reference proteome</keyword>
<dbReference type="EMBL" id="JACGCI010000128">
    <property type="protein sequence ID" value="KAF6744042.1"/>
    <property type="molecule type" value="Genomic_DNA"/>
</dbReference>
<feature type="compositionally biased region" description="Gly residues" evidence="1">
    <location>
        <begin position="387"/>
        <end position="405"/>
    </location>
</feature>
<feature type="region of interest" description="Disordered" evidence="1">
    <location>
        <begin position="49"/>
        <end position="345"/>
    </location>
</feature>
<feature type="region of interest" description="Disordered" evidence="1">
    <location>
        <begin position="365"/>
        <end position="486"/>
    </location>
</feature>
<dbReference type="AlphaFoldDB" id="A0A8H6HDA9"/>
<dbReference type="Proteomes" id="UP000521943">
    <property type="component" value="Unassembled WGS sequence"/>
</dbReference>
<evidence type="ECO:0000256" key="1">
    <source>
        <dbReference type="SAM" id="MobiDB-lite"/>
    </source>
</evidence>
<feature type="compositionally biased region" description="Gly residues" evidence="1">
    <location>
        <begin position="459"/>
        <end position="470"/>
    </location>
</feature>
<feature type="compositionally biased region" description="Low complexity" evidence="1">
    <location>
        <begin position="183"/>
        <end position="208"/>
    </location>
</feature>
<organism evidence="2 3">
    <name type="scientific">Ephemerocybe angulata</name>
    <dbReference type="NCBI Taxonomy" id="980116"/>
    <lineage>
        <taxon>Eukaryota</taxon>
        <taxon>Fungi</taxon>
        <taxon>Dikarya</taxon>
        <taxon>Basidiomycota</taxon>
        <taxon>Agaricomycotina</taxon>
        <taxon>Agaricomycetes</taxon>
        <taxon>Agaricomycetidae</taxon>
        <taxon>Agaricales</taxon>
        <taxon>Agaricineae</taxon>
        <taxon>Psathyrellaceae</taxon>
        <taxon>Ephemerocybe</taxon>
    </lineage>
</organism>
<accession>A0A8H6HDA9</accession>
<proteinExistence type="predicted"/>
<sequence>MGVSRISELGAGIGKAPDEAQAELGTVGLGLALVNFSAGYIRVTEYFDEPPNSRSSPNLNSHSKNASPTHQRIHSSSHPFPFPRAVGQGVAPAQGVQDPRRRVRGVLDVRAGSGRGGHAGPREDSGQASGLHGGEGRGVLSPRGLPHHRGGRERGPPLPTQVLRPGRARRSHRSPSPLRAEALRLQQRLQRSCSGGRQARQAAPQASAARHEGGPARKGTQQEKRGHRGHPHSPGEATPQKVFRGGLPPSRSQGEEGQARSAQGQEGEEGPELRMGAPRAASGYPDGARSSASGTHARRGRPCAEGPSAPQRARSTRNSSRATGQAEDSRLRSRLGHGEELRTFPRRTLHALPGLFSSIAGACSEPAEAERHGRGRIGRRRLDQLGRRGGGGGSAGAGISGGGHGDQSSRRSSGDRTRRPDHGRCLRSLRDCGRHTSPRLRPSPTYQRGYQELELQGRQGQGGFEGAGRAGRGRKGRGHGGPNFYC</sequence>
<feature type="compositionally biased region" description="Basic and acidic residues" evidence="1">
    <location>
        <begin position="407"/>
        <end position="434"/>
    </location>
</feature>
<evidence type="ECO:0000313" key="3">
    <source>
        <dbReference type="Proteomes" id="UP000521943"/>
    </source>
</evidence>
<feature type="compositionally biased region" description="Low complexity" evidence="1">
    <location>
        <begin position="312"/>
        <end position="323"/>
    </location>
</feature>
<comment type="caution">
    <text evidence="2">The sequence shown here is derived from an EMBL/GenBank/DDBJ whole genome shotgun (WGS) entry which is preliminary data.</text>
</comment>
<feature type="compositionally biased region" description="Polar residues" evidence="1">
    <location>
        <begin position="64"/>
        <end position="78"/>
    </location>
</feature>